<dbReference type="EMBL" id="KI630264">
    <property type="protein sequence ID" value="EYU43168.1"/>
    <property type="molecule type" value="Genomic_DNA"/>
</dbReference>
<evidence type="ECO:0000256" key="4">
    <source>
        <dbReference type="ARBA" id="ARBA00022622"/>
    </source>
</evidence>
<organism evidence="10 11">
    <name type="scientific">Erythranthe guttata</name>
    <name type="common">Yellow monkey flower</name>
    <name type="synonym">Mimulus guttatus</name>
    <dbReference type="NCBI Taxonomy" id="4155"/>
    <lineage>
        <taxon>Eukaryota</taxon>
        <taxon>Viridiplantae</taxon>
        <taxon>Streptophyta</taxon>
        <taxon>Embryophyta</taxon>
        <taxon>Tracheophyta</taxon>
        <taxon>Spermatophyta</taxon>
        <taxon>Magnoliopsida</taxon>
        <taxon>eudicotyledons</taxon>
        <taxon>Gunneridae</taxon>
        <taxon>Pentapetalae</taxon>
        <taxon>asterids</taxon>
        <taxon>lamiids</taxon>
        <taxon>Lamiales</taxon>
        <taxon>Phrymaceae</taxon>
        <taxon>Erythranthe</taxon>
    </lineage>
</organism>
<evidence type="ECO:0000256" key="2">
    <source>
        <dbReference type="ARBA" id="ARBA00007843"/>
    </source>
</evidence>
<accession>A0A022RTU4</accession>
<evidence type="ECO:0000256" key="1">
    <source>
        <dbReference type="ARBA" id="ARBA00004609"/>
    </source>
</evidence>
<dbReference type="PANTHER" id="PTHR32382:SF82">
    <property type="entry name" value="FASCICLIN-LIKE ARABINOGALACTAN PROTEIN 2"/>
    <property type="match status" value="1"/>
</dbReference>
<dbReference type="GO" id="GO:0005886">
    <property type="term" value="C:plasma membrane"/>
    <property type="evidence" value="ECO:0000318"/>
    <property type="project" value="GO_Central"/>
</dbReference>
<keyword evidence="4" id="KW-0325">Glycoprotein</keyword>
<dbReference type="Pfam" id="PF02469">
    <property type="entry name" value="Fasciclin"/>
    <property type="match status" value="1"/>
</dbReference>
<dbReference type="STRING" id="4155.A0A022RTU4"/>
<dbReference type="eggNOG" id="ENOG502QR33">
    <property type="taxonomic scope" value="Eukaryota"/>
</dbReference>
<dbReference type="InterPro" id="IPR000782">
    <property type="entry name" value="FAS1_domain"/>
</dbReference>
<protein>
    <recommendedName>
        <fullName evidence="9">FAS1 domain-containing protein</fullName>
    </recommendedName>
</protein>
<dbReference type="InterPro" id="IPR033254">
    <property type="entry name" value="Plant_FLA"/>
</dbReference>
<reference evidence="10 11" key="1">
    <citation type="journal article" date="2013" name="Proc. Natl. Acad. Sci. U.S.A.">
        <title>Fine-scale variation in meiotic recombination in Mimulus inferred from population shotgun sequencing.</title>
        <authorList>
            <person name="Hellsten U."/>
            <person name="Wright K.M."/>
            <person name="Jenkins J."/>
            <person name="Shu S."/>
            <person name="Yuan Y."/>
            <person name="Wessler S.R."/>
            <person name="Schmutz J."/>
            <person name="Willis J.H."/>
            <person name="Rokhsar D.S."/>
        </authorList>
    </citation>
    <scope>NUCLEOTIDE SEQUENCE [LARGE SCALE GENOMIC DNA]</scope>
    <source>
        <strain evidence="11">cv. DUN x IM62</strain>
    </source>
</reference>
<evidence type="ECO:0000256" key="7">
    <source>
        <dbReference type="ARBA" id="ARBA00023288"/>
    </source>
</evidence>
<feature type="domain" description="FAS1" evidence="9">
    <location>
        <begin position="26"/>
        <end position="179"/>
    </location>
</feature>
<proteinExistence type="inferred from homology"/>
<comment type="similarity">
    <text evidence="2">Belongs to the fasciclin-like AGP family.</text>
</comment>
<comment type="subcellular location">
    <subcellularLocation>
        <location evidence="1">Cell membrane</location>
        <topology evidence="1">Lipid-anchor</topology>
        <topology evidence="1">GPI-anchor</topology>
    </subcellularLocation>
</comment>
<dbReference type="PROSITE" id="PS50213">
    <property type="entry name" value="FAS1"/>
    <property type="match status" value="1"/>
</dbReference>
<feature type="signal peptide" evidence="8">
    <location>
        <begin position="1"/>
        <end position="26"/>
    </location>
</feature>
<feature type="chain" id="PRO_5001505439" description="FAS1 domain-containing protein" evidence="8">
    <location>
        <begin position="27"/>
        <end position="274"/>
    </location>
</feature>
<dbReference type="Proteomes" id="UP000030748">
    <property type="component" value="Unassembled WGS sequence"/>
</dbReference>
<keyword evidence="4" id="KW-0336">GPI-anchor</keyword>
<dbReference type="SUPFAM" id="SSF82153">
    <property type="entry name" value="FAS1 domain"/>
    <property type="match status" value="2"/>
</dbReference>
<evidence type="ECO:0000256" key="6">
    <source>
        <dbReference type="ARBA" id="ARBA00023136"/>
    </source>
</evidence>
<dbReference type="AlphaFoldDB" id="A0A022RTU4"/>
<dbReference type="GO" id="GO:0098552">
    <property type="term" value="C:side of membrane"/>
    <property type="evidence" value="ECO:0007669"/>
    <property type="project" value="UniProtKB-KW"/>
</dbReference>
<evidence type="ECO:0000256" key="8">
    <source>
        <dbReference type="SAM" id="SignalP"/>
    </source>
</evidence>
<keyword evidence="11" id="KW-1185">Reference proteome</keyword>
<keyword evidence="5 8" id="KW-0732">Signal</keyword>
<evidence type="ECO:0000259" key="9">
    <source>
        <dbReference type="PROSITE" id="PS50213"/>
    </source>
</evidence>
<evidence type="ECO:0000256" key="3">
    <source>
        <dbReference type="ARBA" id="ARBA00022475"/>
    </source>
</evidence>
<keyword evidence="3" id="KW-1003">Cell membrane</keyword>
<dbReference type="InterPro" id="IPR036378">
    <property type="entry name" value="FAS1_dom_sf"/>
</dbReference>
<evidence type="ECO:0000313" key="11">
    <source>
        <dbReference type="Proteomes" id="UP000030748"/>
    </source>
</evidence>
<gene>
    <name evidence="10" type="ORF">MIMGU_mgv1a011668mg</name>
</gene>
<sequence length="274" mass="29436">MKVIRMSILLPLIGLLLLATAGTGDAHNITHILAKYPEFSTFNHYLTTTHLAAEINRRRTITVCAVDNSGMSELLSGHYSLYTIKNILRLHIFADYFGSKKLHHITKGSTTTSSLFQATGDASGTFGYVNITNMKGGKIGFTPVVVSDTRPDGQPMATFVKSVEEFPYNISVIQISHILSSPDAEAPTASPTDVNITTLMAEQGCKSFSDLIMADSGVGDTFALSVEGGLTIFCPSDSAVKSFIPSYKNLTSGGKTSLLLCCCPTSCSTRCRRS</sequence>
<dbReference type="FunFam" id="2.30.180.10:FF:000010">
    <property type="entry name" value="Fasciclin-like arabinogalactan protein 2"/>
    <property type="match status" value="1"/>
</dbReference>
<dbReference type="PANTHER" id="PTHR32382">
    <property type="entry name" value="FASCICLIN-LIKE ARABINOGALACTAN PROTEIN"/>
    <property type="match status" value="1"/>
</dbReference>
<keyword evidence="6" id="KW-0472">Membrane</keyword>
<name>A0A022RTU4_ERYGU</name>
<evidence type="ECO:0000256" key="5">
    <source>
        <dbReference type="ARBA" id="ARBA00022729"/>
    </source>
</evidence>
<evidence type="ECO:0000313" key="10">
    <source>
        <dbReference type="EMBL" id="EYU43168.1"/>
    </source>
</evidence>
<dbReference type="Gene3D" id="2.30.180.10">
    <property type="entry name" value="FAS1 domain"/>
    <property type="match status" value="1"/>
</dbReference>
<keyword evidence="7" id="KW-0449">Lipoprotein</keyword>